<dbReference type="Proteomes" id="UP000663874">
    <property type="component" value="Unassembled WGS sequence"/>
</dbReference>
<protein>
    <submittedName>
        <fullName evidence="1">Uncharacterized protein</fullName>
    </submittedName>
</protein>
<reference evidence="1" key="1">
    <citation type="submission" date="2021-02" db="EMBL/GenBank/DDBJ databases">
        <authorList>
            <person name="Nowell W R."/>
        </authorList>
    </citation>
    <scope>NUCLEOTIDE SEQUENCE</scope>
</reference>
<dbReference type="AlphaFoldDB" id="A0A819AJX4"/>
<gene>
    <name evidence="1" type="ORF">FNK824_LOCUS14321</name>
</gene>
<organism evidence="1 2">
    <name type="scientific">Rotaria sordida</name>
    <dbReference type="NCBI Taxonomy" id="392033"/>
    <lineage>
        <taxon>Eukaryota</taxon>
        <taxon>Metazoa</taxon>
        <taxon>Spiralia</taxon>
        <taxon>Gnathifera</taxon>
        <taxon>Rotifera</taxon>
        <taxon>Eurotatoria</taxon>
        <taxon>Bdelloidea</taxon>
        <taxon>Philodinida</taxon>
        <taxon>Philodinidae</taxon>
        <taxon>Rotaria</taxon>
    </lineage>
</organism>
<accession>A0A819AJX4</accession>
<dbReference type="EMBL" id="CAJOBE010001964">
    <property type="protein sequence ID" value="CAF3788906.1"/>
    <property type="molecule type" value="Genomic_DNA"/>
</dbReference>
<proteinExistence type="predicted"/>
<name>A0A819AJX4_9BILA</name>
<evidence type="ECO:0000313" key="2">
    <source>
        <dbReference type="Proteomes" id="UP000663874"/>
    </source>
</evidence>
<sequence>MLSCSPLMKLTIMITNPQLIKYILLVTKKAKQSKQSVKIILNTCTQNEMHSLACDWNRTDLQHTCQRKILEKWAEQGDQVYTDNVQQRKEEYMKVIDELKKDIRN</sequence>
<evidence type="ECO:0000313" key="1">
    <source>
        <dbReference type="EMBL" id="CAF3788906.1"/>
    </source>
</evidence>
<comment type="caution">
    <text evidence="1">The sequence shown here is derived from an EMBL/GenBank/DDBJ whole genome shotgun (WGS) entry which is preliminary data.</text>
</comment>